<dbReference type="AlphaFoldDB" id="A0A498CEF4"/>
<gene>
    <name evidence="3" type="ORF">BCL79_0849</name>
</gene>
<dbReference type="InterPro" id="IPR051532">
    <property type="entry name" value="Ester_Hydrolysis_Enzymes"/>
</dbReference>
<proteinExistence type="predicted"/>
<dbReference type="InterPro" id="IPR036514">
    <property type="entry name" value="SGNH_hydro_sf"/>
</dbReference>
<evidence type="ECO:0000256" key="1">
    <source>
        <dbReference type="SAM" id="SignalP"/>
    </source>
</evidence>
<dbReference type="GO" id="GO:0004622">
    <property type="term" value="F:phosphatidylcholine lysophospholipase activity"/>
    <property type="evidence" value="ECO:0007669"/>
    <property type="project" value="TreeGrafter"/>
</dbReference>
<accession>A0A498CEF4</accession>
<dbReference type="SUPFAM" id="SSF52266">
    <property type="entry name" value="SGNH hydrolase"/>
    <property type="match status" value="1"/>
</dbReference>
<keyword evidence="1" id="KW-0732">Signal</keyword>
<name>A0A498CEF4_9GAMM</name>
<dbReference type="InterPro" id="IPR013830">
    <property type="entry name" value="SGNH_hydro"/>
</dbReference>
<dbReference type="Pfam" id="PF13472">
    <property type="entry name" value="Lipase_GDSL_2"/>
    <property type="match status" value="1"/>
</dbReference>
<feature type="signal peptide" evidence="1">
    <location>
        <begin position="1"/>
        <end position="25"/>
    </location>
</feature>
<dbReference type="PANTHER" id="PTHR30383">
    <property type="entry name" value="THIOESTERASE 1/PROTEASE 1/LYSOPHOSPHOLIPASE L1"/>
    <property type="match status" value="1"/>
</dbReference>
<evidence type="ECO:0000313" key="3">
    <source>
        <dbReference type="EMBL" id="RLK56458.1"/>
    </source>
</evidence>
<dbReference type="EMBL" id="RCDC01000004">
    <property type="protein sequence ID" value="RLK56458.1"/>
    <property type="molecule type" value="Genomic_DNA"/>
</dbReference>
<organism evidence="3 4">
    <name type="scientific">Stenotrophomonas rhizophila</name>
    <dbReference type="NCBI Taxonomy" id="216778"/>
    <lineage>
        <taxon>Bacteria</taxon>
        <taxon>Pseudomonadati</taxon>
        <taxon>Pseudomonadota</taxon>
        <taxon>Gammaproteobacteria</taxon>
        <taxon>Lysobacterales</taxon>
        <taxon>Lysobacteraceae</taxon>
        <taxon>Stenotrophomonas</taxon>
    </lineage>
</organism>
<dbReference type="Gene3D" id="3.40.50.1110">
    <property type="entry name" value="SGNH hydrolase"/>
    <property type="match status" value="1"/>
</dbReference>
<dbReference type="Proteomes" id="UP000274786">
    <property type="component" value="Unassembled WGS sequence"/>
</dbReference>
<dbReference type="CDD" id="cd04501">
    <property type="entry name" value="SGNH_hydrolase_like_4"/>
    <property type="match status" value="1"/>
</dbReference>
<comment type="caution">
    <text evidence="3">The sequence shown here is derived from an EMBL/GenBank/DDBJ whole genome shotgun (WGS) entry which is preliminary data.</text>
</comment>
<evidence type="ECO:0000259" key="2">
    <source>
        <dbReference type="Pfam" id="PF13472"/>
    </source>
</evidence>
<reference evidence="3 4" key="1">
    <citation type="submission" date="2018-10" db="EMBL/GenBank/DDBJ databases">
        <title>Comparative analysis of microorganisms from saline springs in Andes Mountain Range, Colombia.</title>
        <authorList>
            <person name="Rubin E."/>
        </authorList>
    </citation>
    <scope>NUCLEOTIDE SEQUENCE [LARGE SCALE GENOMIC DNA]</scope>
    <source>
        <strain evidence="3 4">USBA GBX 843</strain>
    </source>
</reference>
<dbReference type="PROSITE" id="PS51257">
    <property type="entry name" value="PROKAR_LIPOPROTEIN"/>
    <property type="match status" value="1"/>
</dbReference>
<evidence type="ECO:0000313" key="4">
    <source>
        <dbReference type="Proteomes" id="UP000274786"/>
    </source>
</evidence>
<sequence>MTALIRSAVFAATLAACALHPSAHAQESPATHPLYRVPADQATPAQVTEMQQRLLDWPQLQRYRGENAALAPVAPGTKRVVFYGDSITEGWGPTGSERFFPGKPYVNRGISGQTTAQMLLRFQQDVIALKPAVVVILAGTNDIAGNTGPTTQAMIEDNLHAMVELAQAHNIRIVLASVLPVSDYPWQPGVQPAGKVTALNRALRAYAEQQGLVYLDYHTAMTNKDGGLDPQLAADGVHPTPAGYARMVPLAEAAIARAQAR</sequence>
<feature type="chain" id="PRO_5019812572" evidence="1">
    <location>
        <begin position="26"/>
        <end position="261"/>
    </location>
</feature>
<dbReference type="PANTHER" id="PTHR30383:SF5">
    <property type="entry name" value="SGNH HYDROLASE-TYPE ESTERASE DOMAIN-CONTAINING PROTEIN"/>
    <property type="match status" value="1"/>
</dbReference>
<protein>
    <submittedName>
        <fullName evidence="3">Lysophospholipase L1-like esterase</fullName>
    </submittedName>
</protein>
<feature type="domain" description="SGNH hydrolase-type esterase" evidence="2">
    <location>
        <begin position="82"/>
        <end position="246"/>
    </location>
</feature>
<dbReference type="RefSeq" id="WP_428999397.1">
    <property type="nucleotide sequence ID" value="NZ_RCDC01000004.1"/>
</dbReference>